<dbReference type="EMBL" id="BSXU01000140">
    <property type="protein sequence ID" value="GMG19492.1"/>
    <property type="molecule type" value="Genomic_DNA"/>
</dbReference>
<keyword evidence="2" id="KW-1185">Reference proteome</keyword>
<sequence>MIDELISFLNTKFEMKNLGSPSVFLGMNIDTVKDGIHISMRDSIAKLKADYDISAPLKPIDLSKGVNFFKSNTRSLTDAEHSLYRFLIGTILYLAKTVKLDVAYPVSLLPQFLVKHQLVHLTGAKSVMQYLIQTSTLGLF</sequence>
<dbReference type="AlphaFoldDB" id="A0A9W7DGJ6"/>
<name>A0A9W7DGJ6_AMBMO</name>
<proteinExistence type="predicted"/>
<evidence type="ECO:0000313" key="2">
    <source>
        <dbReference type="Proteomes" id="UP001165063"/>
    </source>
</evidence>
<dbReference type="OrthoDB" id="5101206at2759"/>
<comment type="caution">
    <text evidence="1">The sequence shown here is derived from an EMBL/GenBank/DDBJ whole genome shotgun (WGS) entry which is preliminary data.</text>
</comment>
<dbReference type="Proteomes" id="UP001165063">
    <property type="component" value="Unassembled WGS sequence"/>
</dbReference>
<gene>
    <name evidence="1" type="ORF">Amon01_000051100</name>
</gene>
<accession>A0A9W7DGJ6</accession>
<reference evidence="1" key="1">
    <citation type="submission" date="2023-04" db="EMBL/GenBank/DDBJ databases">
        <title>Ambrosiozyma monospora NBRC 1965.</title>
        <authorList>
            <person name="Ichikawa N."/>
            <person name="Sato H."/>
            <person name="Tonouchi N."/>
        </authorList>
    </citation>
    <scope>NUCLEOTIDE SEQUENCE</scope>
    <source>
        <strain evidence="1">NBRC 1965</strain>
    </source>
</reference>
<evidence type="ECO:0000313" key="1">
    <source>
        <dbReference type="EMBL" id="GMG19492.1"/>
    </source>
</evidence>
<organism evidence="1 2">
    <name type="scientific">Ambrosiozyma monospora</name>
    <name type="common">Yeast</name>
    <name type="synonym">Endomycopsis monosporus</name>
    <dbReference type="NCBI Taxonomy" id="43982"/>
    <lineage>
        <taxon>Eukaryota</taxon>
        <taxon>Fungi</taxon>
        <taxon>Dikarya</taxon>
        <taxon>Ascomycota</taxon>
        <taxon>Saccharomycotina</taxon>
        <taxon>Pichiomycetes</taxon>
        <taxon>Pichiales</taxon>
        <taxon>Pichiaceae</taxon>
        <taxon>Ambrosiozyma</taxon>
    </lineage>
</organism>
<protein>
    <submittedName>
        <fullName evidence="1">Unnamed protein product</fullName>
    </submittedName>
</protein>